<reference evidence="2 3" key="1">
    <citation type="journal article" date="2021" name="Commun. Biol.">
        <title>The genome of Shorea leprosula (Dipterocarpaceae) highlights the ecological relevance of drought in aseasonal tropical rainforests.</title>
        <authorList>
            <person name="Ng K.K.S."/>
            <person name="Kobayashi M.J."/>
            <person name="Fawcett J.A."/>
            <person name="Hatakeyama M."/>
            <person name="Paape T."/>
            <person name="Ng C.H."/>
            <person name="Ang C.C."/>
            <person name="Tnah L.H."/>
            <person name="Lee C.T."/>
            <person name="Nishiyama T."/>
            <person name="Sese J."/>
            <person name="O'Brien M.J."/>
            <person name="Copetti D."/>
            <person name="Mohd Noor M.I."/>
            <person name="Ong R.C."/>
            <person name="Putra M."/>
            <person name="Sireger I.Z."/>
            <person name="Indrioko S."/>
            <person name="Kosugi Y."/>
            <person name="Izuno A."/>
            <person name="Isagi Y."/>
            <person name="Lee S.L."/>
            <person name="Shimizu K.K."/>
        </authorList>
    </citation>
    <scope>NUCLEOTIDE SEQUENCE [LARGE SCALE GENOMIC DNA]</scope>
    <source>
        <strain evidence="2">214</strain>
    </source>
</reference>
<gene>
    <name evidence="2" type="ORF">SLEP1_g12997</name>
</gene>
<name>A0AAV5IPW9_9ROSI</name>
<dbReference type="PANTHER" id="PTHR46137:SF3">
    <property type="entry name" value="OS05G0310600 PROTEIN"/>
    <property type="match status" value="1"/>
</dbReference>
<organism evidence="2 3">
    <name type="scientific">Rubroshorea leprosula</name>
    <dbReference type="NCBI Taxonomy" id="152421"/>
    <lineage>
        <taxon>Eukaryota</taxon>
        <taxon>Viridiplantae</taxon>
        <taxon>Streptophyta</taxon>
        <taxon>Embryophyta</taxon>
        <taxon>Tracheophyta</taxon>
        <taxon>Spermatophyta</taxon>
        <taxon>Magnoliopsida</taxon>
        <taxon>eudicotyledons</taxon>
        <taxon>Gunneridae</taxon>
        <taxon>Pentapetalae</taxon>
        <taxon>rosids</taxon>
        <taxon>malvids</taxon>
        <taxon>Malvales</taxon>
        <taxon>Dipterocarpaceae</taxon>
        <taxon>Rubroshorea</taxon>
    </lineage>
</organism>
<feature type="domain" description="LRAT" evidence="1">
    <location>
        <begin position="1"/>
        <end position="142"/>
    </location>
</feature>
<sequence>MMPGIYVGEGKVIHFTRGGGQEIGSGTFLDHAIFSSSPSHDSGNPCPQCGDQSRLDGVISSCIDCFLAGGDLYLFEYGVSPVFFLAKARGGTCTLASSDSPENVLHRAHYLLEKGFGVYHVSKNNCEDFAIYCKTGRIVITTISVGRSGQAASFLAAASAIISSPLRYLTRSFSGLAVVGCSMYCVSRLVSDIGVRRDVVIVPVERLVSRASIDETDTGNVPMEH</sequence>
<protein>
    <recommendedName>
        <fullName evidence="1">LRAT domain-containing protein</fullName>
    </recommendedName>
</protein>
<accession>A0AAV5IPW9</accession>
<dbReference type="EMBL" id="BPVZ01000015">
    <property type="protein sequence ID" value="GKV00279.1"/>
    <property type="molecule type" value="Genomic_DNA"/>
</dbReference>
<proteinExistence type="predicted"/>
<dbReference type="InterPro" id="IPR007053">
    <property type="entry name" value="LRAT_dom"/>
</dbReference>
<evidence type="ECO:0000259" key="1">
    <source>
        <dbReference type="PROSITE" id="PS51934"/>
    </source>
</evidence>
<dbReference type="Proteomes" id="UP001054252">
    <property type="component" value="Unassembled WGS sequence"/>
</dbReference>
<dbReference type="Pfam" id="PF04970">
    <property type="entry name" value="LRAT"/>
    <property type="match status" value="1"/>
</dbReference>
<keyword evidence="3" id="KW-1185">Reference proteome</keyword>
<dbReference type="AlphaFoldDB" id="A0AAV5IPW9"/>
<evidence type="ECO:0000313" key="3">
    <source>
        <dbReference type="Proteomes" id="UP001054252"/>
    </source>
</evidence>
<dbReference type="PROSITE" id="PS51934">
    <property type="entry name" value="LRAT"/>
    <property type="match status" value="1"/>
</dbReference>
<dbReference type="PANTHER" id="PTHR46137">
    <property type="entry name" value="OS05G0310600 PROTEIN"/>
    <property type="match status" value="1"/>
</dbReference>
<evidence type="ECO:0000313" key="2">
    <source>
        <dbReference type="EMBL" id="GKV00279.1"/>
    </source>
</evidence>
<dbReference type="Gene3D" id="3.90.1720.10">
    <property type="entry name" value="endopeptidase domain like (from Nostoc punctiforme)"/>
    <property type="match status" value="1"/>
</dbReference>
<comment type="caution">
    <text evidence="2">The sequence shown here is derived from an EMBL/GenBank/DDBJ whole genome shotgun (WGS) entry which is preliminary data.</text>
</comment>